<dbReference type="Proteomes" id="UP000236584">
    <property type="component" value="Chromosome"/>
</dbReference>
<gene>
    <name evidence="2" type="ORF">C2R22_05905</name>
</gene>
<keyword evidence="3" id="KW-1185">Reference proteome</keyword>
<proteinExistence type="predicted"/>
<evidence type="ECO:0000313" key="2">
    <source>
        <dbReference type="EMBL" id="AUV81252.1"/>
    </source>
</evidence>
<evidence type="ECO:0000313" key="3">
    <source>
        <dbReference type="Proteomes" id="UP000236584"/>
    </source>
</evidence>
<accession>A0A2I8VH46</accession>
<protein>
    <submittedName>
        <fullName evidence="2">Uncharacterized protein</fullName>
    </submittedName>
</protein>
<organism evidence="2 3">
    <name type="scientific">Salinigranum rubrum</name>
    <dbReference type="NCBI Taxonomy" id="755307"/>
    <lineage>
        <taxon>Archaea</taxon>
        <taxon>Methanobacteriati</taxon>
        <taxon>Methanobacteriota</taxon>
        <taxon>Stenosarchaea group</taxon>
        <taxon>Halobacteria</taxon>
        <taxon>Halobacteriales</taxon>
        <taxon>Haloferacaceae</taxon>
        <taxon>Salinigranum</taxon>
    </lineage>
</organism>
<dbReference type="AlphaFoldDB" id="A0A2I8VH46"/>
<evidence type="ECO:0000256" key="1">
    <source>
        <dbReference type="SAM" id="MobiDB-lite"/>
    </source>
</evidence>
<reference evidence="2 3" key="1">
    <citation type="submission" date="2018-01" db="EMBL/GenBank/DDBJ databases">
        <title>Complete genome sequence of Salinigranum rubrum GX10T, an extremely halophilic archaeon isolated from a marine solar saltern.</title>
        <authorList>
            <person name="Han S."/>
        </authorList>
    </citation>
    <scope>NUCLEOTIDE SEQUENCE [LARGE SCALE GENOMIC DNA]</scope>
    <source>
        <strain evidence="2 3">GX10</strain>
    </source>
</reference>
<dbReference type="EMBL" id="CP026309">
    <property type="protein sequence ID" value="AUV81252.1"/>
    <property type="molecule type" value="Genomic_DNA"/>
</dbReference>
<name>A0A2I8VH46_9EURY</name>
<sequence>MLGLEVEFTRLPSDDELDLMAIGQRFQSLEGDDVADLRGELQSMRDEVARIIAENAADPDLRDATWWTETFSTVDLVKTGSAVAEQNDSVDAEDAEGFRNE</sequence>
<feature type="region of interest" description="Disordered" evidence="1">
    <location>
        <begin position="82"/>
        <end position="101"/>
    </location>
</feature>
<dbReference type="KEGG" id="srub:C2R22_05905"/>